<dbReference type="SUPFAM" id="SSF46785">
    <property type="entry name" value="Winged helix' DNA-binding domain"/>
    <property type="match status" value="1"/>
</dbReference>
<feature type="domain" description="IclR-ED" evidence="5">
    <location>
        <begin position="73"/>
        <end position="230"/>
    </location>
</feature>
<keyword evidence="2" id="KW-0238">DNA-binding</keyword>
<dbReference type="InterPro" id="IPR014757">
    <property type="entry name" value="Tscrpt_reg_IclR_C"/>
</dbReference>
<comment type="caution">
    <text evidence="6">The sequence shown here is derived from an EMBL/GenBank/DDBJ whole genome shotgun (WGS) entry which is preliminary data.</text>
</comment>
<dbReference type="PROSITE" id="PS51077">
    <property type="entry name" value="HTH_ICLR"/>
    <property type="match status" value="1"/>
</dbReference>
<dbReference type="Pfam" id="PF01614">
    <property type="entry name" value="IclR_C"/>
    <property type="match status" value="1"/>
</dbReference>
<dbReference type="EMBL" id="BAAALG010000009">
    <property type="protein sequence ID" value="GAA1104085.1"/>
    <property type="molecule type" value="Genomic_DNA"/>
</dbReference>
<dbReference type="PANTHER" id="PTHR30136:SF24">
    <property type="entry name" value="HTH-TYPE TRANSCRIPTIONAL REPRESSOR ALLR"/>
    <property type="match status" value="1"/>
</dbReference>
<sequence>MEPARTTTAGSQTLARGLRALELVAAARDGMSVQEIADELDVHRSIASRLLATLAEFRLTTRGQDNRYRPGAGLAALSAGVHLTLREAADPVLRDLAAELNATVSLLVVEGDEAVALAVVEPPRANYLISFRAGGHHPLGRGSAGVALLAAAAPIPGEAPAITEARKRGYASTFGEVEPGAYGVAVPLPPTPGMPRACLNLITHRVELAEAAPPTLIAAAERLHATLTSM</sequence>
<evidence type="ECO:0000259" key="4">
    <source>
        <dbReference type="PROSITE" id="PS51077"/>
    </source>
</evidence>
<dbReference type="SUPFAM" id="SSF55781">
    <property type="entry name" value="GAF domain-like"/>
    <property type="match status" value="1"/>
</dbReference>
<name>A0ABP4EF90_9ACTN</name>
<organism evidence="6 7">
    <name type="scientific">Nocardioides dubius</name>
    <dbReference type="NCBI Taxonomy" id="317019"/>
    <lineage>
        <taxon>Bacteria</taxon>
        <taxon>Bacillati</taxon>
        <taxon>Actinomycetota</taxon>
        <taxon>Actinomycetes</taxon>
        <taxon>Propionibacteriales</taxon>
        <taxon>Nocardioidaceae</taxon>
        <taxon>Nocardioides</taxon>
    </lineage>
</organism>
<evidence type="ECO:0000256" key="3">
    <source>
        <dbReference type="ARBA" id="ARBA00023163"/>
    </source>
</evidence>
<feature type="domain" description="HTH iclR-type" evidence="4">
    <location>
        <begin position="11"/>
        <end position="72"/>
    </location>
</feature>
<reference evidence="7" key="1">
    <citation type="journal article" date="2019" name="Int. J. Syst. Evol. Microbiol.">
        <title>The Global Catalogue of Microorganisms (GCM) 10K type strain sequencing project: providing services to taxonomists for standard genome sequencing and annotation.</title>
        <authorList>
            <consortium name="The Broad Institute Genomics Platform"/>
            <consortium name="The Broad Institute Genome Sequencing Center for Infectious Disease"/>
            <person name="Wu L."/>
            <person name="Ma J."/>
        </authorList>
    </citation>
    <scope>NUCLEOTIDE SEQUENCE [LARGE SCALE GENOMIC DNA]</scope>
    <source>
        <strain evidence="7">JCM 13008</strain>
    </source>
</reference>
<dbReference type="PANTHER" id="PTHR30136">
    <property type="entry name" value="HELIX-TURN-HELIX TRANSCRIPTIONAL REGULATOR, ICLR FAMILY"/>
    <property type="match status" value="1"/>
</dbReference>
<keyword evidence="1" id="KW-0805">Transcription regulation</keyword>
<evidence type="ECO:0000313" key="6">
    <source>
        <dbReference type="EMBL" id="GAA1104085.1"/>
    </source>
</evidence>
<keyword evidence="7" id="KW-1185">Reference proteome</keyword>
<dbReference type="InterPro" id="IPR029016">
    <property type="entry name" value="GAF-like_dom_sf"/>
</dbReference>
<evidence type="ECO:0000313" key="7">
    <source>
        <dbReference type="Proteomes" id="UP001501581"/>
    </source>
</evidence>
<evidence type="ECO:0000256" key="2">
    <source>
        <dbReference type="ARBA" id="ARBA00023125"/>
    </source>
</evidence>
<protein>
    <submittedName>
        <fullName evidence="6">Helix-turn-helix domain-containing protein</fullName>
    </submittedName>
</protein>
<dbReference type="InterPro" id="IPR036390">
    <property type="entry name" value="WH_DNA-bd_sf"/>
</dbReference>
<accession>A0ABP4EF90</accession>
<evidence type="ECO:0000259" key="5">
    <source>
        <dbReference type="PROSITE" id="PS51078"/>
    </source>
</evidence>
<dbReference type="RefSeq" id="WP_343994690.1">
    <property type="nucleotide sequence ID" value="NZ_BAAALG010000009.1"/>
</dbReference>
<dbReference type="Proteomes" id="UP001501581">
    <property type="component" value="Unassembled WGS sequence"/>
</dbReference>
<dbReference type="InterPro" id="IPR005471">
    <property type="entry name" value="Tscrpt_reg_IclR_N"/>
</dbReference>
<gene>
    <name evidence="6" type="ORF">GCM10009668_24000</name>
</gene>
<dbReference type="Pfam" id="PF09339">
    <property type="entry name" value="HTH_IclR"/>
    <property type="match status" value="1"/>
</dbReference>
<dbReference type="Gene3D" id="3.30.450.40">
    <property type="match status" value="2"/>
</dbReference>
<dbReference type="InterPro" id="IPR050707">
    <property type="entry name" value="HTH_MetabolicPath_Reg"/>
</dbReference>
<keyword evidence="3" id="KW-0804">Transcription</keyword>
<dbReference type="InterPro" id="IPR036388">
    <property type="entry name" value="WH-like_DNA-bd_sf"/>
</dbReference>
<dbReference type="PROSITE" id="PS51078">
    <property type="entry name" value="ICLR_ED"/>
    <property type="match status" value="1"/>
</dbReference>
<proteinExistence type="predicted"/>
<evidence type="ECO:0000256" key="1">
    <source>
        <dbReference type="ARBA" id="ARBA00023015"/>
    </source>
</evidence>
<dbReference type="SMART" id="SM00346">
    <property type="entry name" value="HTH_ICLR"/>
    <property type="match status" value="1"/>
</dbReference>
<dbReference type="Gene3D" id="1.10.10.10">
    <property type="entry name" value="Winged helix-like DNA-binding domain superfamily/Winged helix DNA-binding domain"/>
    <property type="match status" value="1"/>
</dbReference>